<proteinExistence type="predicted"/>
<dbReference type="PANTHER" id="PTHR37977">
    <property type="entry name" value="PROTEIN CBG18402-RELATED"/>
    <property type="match status" value="1"/>
</dbReference>
<dbReference type="GeneID" id="9827659"/>
<sequence length="151" mass="16935">MLNFRSDTGVSKLTATEEQKVVEKPNGKKIQFADKMVKSTITPGAKNRSEDVEKDEEGEEGVSRDAQEDEGTGDCWSENESSRLSTNFLLHISSESLLKLFTTINVECNVVGRDGDCSSKENEVDEFGKDVAVFEGTEEHHQKLEKELIWF</sequence>
<dbReference type="KEGG" id="crq:GCK72_014728"/>
<feature type="compositionally biased region" description="Polar residues" evidence="1">
    <location>
        <begin position="1"/>
        <end position="14"/>
    </location>
</feature>
<name>A0A6A5GS87_CAERE</name>
<accession>A0A6A5GS87</accession>
<reference evidence="2 3" key="1">
    <citation type="submission" date="2019-12" db="EMBL/GenBank/DDBJ databases">
        <title>Chromosome-level assembly of the Caenorhabditis remanei genome.</title>
        <authorList>
            <person name="Teterina A.A."/>
            <person name="Willis J.H."/>
            <person name="Phillips P.C."/>
        </authorList>
    </citation>
    <scope>NUCLEOTIDE SEQUENCE [LARGE SCALE GENOMIC DNA]</scope>
    <source>
        <strain evidence="2 3">PX506</strain>
        <tissue evidence="2">Whole organism</tissue>
    </source>
</reference>
<feature type="region of interest" description="Disordered" evidence="1">
    <location>
        <begin position="1"/>
        <end position="80"/>
    </location>
</feature>
<protein>
    <submittedName>
        <fullName evidence="2">Uncharacterized protein</fullName>
    </submittedName>
</protein>
<dbReference type="PANTHER" id="PTHR37977:SF3">
    <property type="entry name" value="LIPOPROTEIN"/>
    <property type="match status" value="1"/>
</dbReference>
<comment type="caution">
    <text evidence="2">The sequence shown here is derived from an EMBL/GenBank/DDBJ whole genome shotgun (WGS) entry which is preliminary data.</text>
</comment>
<dbReference type="AlphaFoldDB" id="A0A6A5GS87"/>
<evidence type="ECO:0000256" key="1">
    <source>
        <dbReference type="SAM" id="MobiDB-lite"/>
    </source>
</evidence>
<dbReference type="Proteomes" id="UP000483820">
    <property type="component" value="Chromosome IV"/>
</dbReference>
<gene>
    <name evidence="2" type="ORF">GCK72_014728</name>
</gene>
<evidence type="ECO:0000313" key="3">
    <source>
        <dbReference type="Proteomes" id="UP000483820"/>
    </source>
</evidence>
<feature type="compositionally biased region" description="Basic and acidic residues" evidence="1">
    <location>
        <begin position="15"/>
        <end position="37"/>
    </location>
</feature>
<evidence type="ECO:0000313" key="2">
    <source>
        <dbReference type="EMBL" id="KAF1758270.1"/>
    </source>
</evidence>
<dbReference type="CTD" id="9827659"/>
<dbReference type="RefSeq" id="XP_053585201.1">
    <property type="nucleotide sequence ID" value="XM_053730429.1"/>
</dbReference>
<organism evidence="2 3">
    <name type="scientific">Caenorhabditis remanei</name>
    <name type="common">Caenorhabditis vulgaris</name>
    <dbReference type="NCBI Taxonomy" id="31234"/>
    <lineage>
        <taxon>Eukaryota</taxon>
        <taxon>Metazoa</taxon>
        <taxon>Ecdysozoa</taxon>
        <taxon>Nematoda</taxon>
        <taxon>Chromadorea</taxon>
        <taxon>Rhabditida</taxon>
        <taxon>Rhabditina</taxon>
        <taxon>Rhabditomorpha</taxon>
        <taxon>Rhabditoidea</taxon>
        <taxon>Rhabditidae</taxon>
        <taxon>Peloderinae</taxon>
        <taxon>Caenorhabditis</taxon>
    </lineage>
</organism>
<dbReference type="EMBL" id="WUAV01000004">
    <property type="protein sequence ID" value="KAF1758270.1"/>
    <property type="molecule type" value="Genomic_DNA"/>
</dbReference>